<feature type="domain" description="Sulfatase-modifying factor enzyme-like" evidence="1">
    <location>
        <begin position="10"/>
        <end position="251"/>
    </location>
</feature>
<dbReference type="InterPro" id="IPR005532">
    <property type="entry name" value="SUMF_dom"/>
</dbReference>
<dbReference type="PANTHER" id="PTHR23150:SF19">
    <property type="entry name" value="FORMYLGLYCINE-GENERATING ENZYME"/>
    <property type="match status" value="1"/>
</dbReference>
<sequence length="253" mass="28856">MSSSTKPGFDWVDIPAGPFRMGTDPNQDAVAADDRWKAWVEKTEQPQHQVYLPAYRISRYPVTNRQWALFLRHGGYTWADRDKLWATGLPSGKSRHPVVWVTWRDALAFCEWAGVRLPSDAQWEKAARGADKRLYPWGNRPPTPDLANYEKNEGNTTAVTHYPKGQSPYGVYDMAGNTWEWISTLWGTDKDNPEFVHPYRPDDGREDPANTDMLRTVRGGGWKYSSDLIRVACRDWNPPSVRGSALGFRVVTV</sequence>
<evidence type="ECO:0000259" key="1">
    <source>
        <dbReference type="Pfam" id="PF03781"/>
    </source>
</evidence>
<dbReference type="EMBL" id="CAADFP010000079">
    <property type="protein sequence ID" value="VFK29026.1"/>
    <property type="molecule type" value="Genomic_DNA"/>
</dbReference>
<gene>
    <name evidence="2" type="ORF">BECKLPF1236A_GA0070988_100802</name>
    <name evidence="3" type="ORF">BECKLPF1236C_GA0070990_100793</name>
</gene>
<dbReference type="SUPFAM" id="SSF56436">
    <property type="entry name" value="C-type lectin-like"/>
    <property type="match status" value="1"/>
</dbReference>
<accession>A0A450W7C4</accession>
<dbReference type="GO" id="GO:0120147">
    <property type="term" value="F:formylglycine-generating oxidase activity"/>
    <property type="evidence" value="ECO:0007669"/>
    <property type="project" value="TreeGrafter"/>
</dbReference>
<evidence type="ECO:0000313" key="3">
    <source>
        <dbReference type="EMBL" id="VFK29026.1"/>
    </source>
</evidence>
<dbReference type="AlphaFoldDB" id="A0A450W7C4"/>
<dbReference type="EMBL" id="CAADFM010000080">
    <property type="protein sequence ID" value="VFK12946.1"/>
    <property type="molecule type" value="Genomic_DNA"/>
</dbReference>
<reference evidence="2" key="1">
    <citation type="submission" date="2019-02" db="EMBL/GenBank/DDBJ databases">
        <authorList>
            <person name="Gruber-Vodicka R. H."/>
            <person name="Seah K. B. B."/>
        </authorList>
    </citation>
    <scope>NUCLEOTIDE SEQUENCE</scope>
    <source>
        <strain evidence="2">BECK_S312</strain>
        <strain evidence="3">BECK_S426</strain>
    </source>
</reference>
<proteinExistence type="predicted"/>
<protein>
    <submittedName>
        <fullName evidence="2">Formylglycine-generating enzyme, required for sulfatase activity, contains SUMF1/FGE domain</fullName>
    </submittedName>
</protein>
<dbReference type="InterPro" id="IPR051043">
    <property type="entry name" value="Sulfatase_Mod_Factor_Kinase"/>
</dbReference>
<dbReference type="Gene3D" id="3.90.1580.10">
    <property type="entry name" value="paralog of FGE (formylglycine-generating enzyme)"/>
    <property type="match status" value="1"/>
</dbReference>
<organism evidence="2">
    <name type="scientific">Candidatus Kentrum sp. LPFa</name>
    <dbReference type="NCBI Taxonomy" id="2126335"/>
    <lineage>
        <taxon>Bacteria</taxon>
        <taxon>Pseudomonadati</taxon>
        <taxon>Pseudomonadota</taxon>
        <taxon>Gammaproteobacteria</taxon>
        <taxon>Candidatus Kentrum</taxon>
    </lineage>
</organism>
<name>A0A450W7C4_9GAMM</name>
<dbReference type="InterPro" id="IPR016187">
    <property type="entry name" value="CTDL_fold"/>
</dbReference>
<evidence type="ECO:0000313" key="2">
    <source>
        <dbReference type="EMBL" id="VFK12946.1"/>
    </source>
</evidence>
<dbReference type="Pfam" id="PF03781">
    <property type="entry name" value="FGE-sulfatase"/>
    <property type="match status" value="1"/>
</dbReference>
<dbReference type="InterPro" id="IPR042095">
    <property type="entry name" value="SUMF_sf"/>
</dbReference>
<dbReference type="PANTHER" id="PTHR23150">
    <property type="entry name" value="SULFATASE MODIFYING FACTOR 1, 2"/>
    <property type="match status" value="1"/>
</dbReference>